<proteinExistence type="predicted"/>
<gene>
    <name evidence="2" type="ORF">PCOR1329_LOCUS46313</name>
</gene>
<feature type="compositionally biased region" description="Low complexity" evidence="1">
    <location>
        <begin position="331"/>
        <end position="340"/>
    </location>
</feature>
<organism evidence="2 3">
    <name type="scientific">Prorocentrum cordatum</name>
    <dbReference type="NCBI Taxonomy" id="2364126"/>
    <lineage>
        <taxon>Eukaryota</taxon>
        <taxon>Sar</taxon>
        <taxon>Alveolata</taxon>
        <taxon>Dinophyceae</taxon>
        <taxon>Prorocentrales</taxon>
        <taxon>Prorocentraceae</taxon>
        <taxon>Prorocentrum</taxon>
    </lineage>
</organism>
<evidence type="ECO:0000313" key="3">
    <source>
        <dbReference type="Proteomes" id="UP001189429"/>
    </source>
</evidence>
<dbReference type="Proteomes" id="UP001189429">
    <property type="component" value="Unassembled WGS sequence"/>
</dbReference>
<feature type="compositionally biased region" description="Low complexity" evidence="1">
    <location>
        <begin position="370"/>
        <end position="382"/>
    </location>
</feature>
<evidence type="ECO:0000256" key="1">
    <source>
        <dbReference type="SAM" id="MobiDB-lite"/>
    </source>
</evidence>
<sequence>VIFLLGFTPASRYPCFHLLDFSVPTHILTLMRRARGSMEKRALDSHPAASGAEGLGLELEEADNMRNRALQWRKKHPCRNYVDLQVLAPSGGLCEVQDQVAGGVYTHIVGNACIREDILIPLSQEIDFPGFPGDFRPGQAVPPVGRAGDDLRVYTDAATGATMQHATNVHRMAELASSHPLASTLDIHLNEGWIDSPEDSRGRATKGNRSLFFLTISLACIGMVFKLGLSTIKTHNDMLRIWWAPRKARAATGTASCIKAARQVFFDITELDVESVLPWREDDGTWVSEGDAASGAPAASAALAAPPDEEAKREIQLLPPRVGDAKDTGRLASLSDSGDSSDGDAKNTRRLVPLSDEDDSSDDDCDSSESEGVASAAEPSAASGAMRVGAWRTAWWWCVVIHSNAYYSSWPREARMWLCEQGLVKERRRRLSRLIKEMSSAPEHILHPDDVMDGIHHWNDTPEYWNQRWVRAWASHQMHYLRELTDAWEDISLGDGKYWLCNAWPNLIPAAPGAPRVERLPRDHPGWGHLREMFGISGIPEFLKHLFNKHDGEDREFAEFFCTGETTVNGSSGATLWILNGQPDGQTTLLRRAPAASGAASGMFEVDMRQGQVVTLAQMFALGAGYCTACDMCKLYMDLPILARKNKMDNKRAWAK</sequence>
<dbReference type="EMBL" id="CAUYUJ010015571">
    <property type="protein sequence ID" value="CAK0855725.1"/>
    <property type="molecule type" value="Genomic_DNA"/>
</dbReference>
<accession>A0ABN9UAG1</accession>
<feature type="region of interest" description="Disordered" evidence="1">
    <location>
        <begin position="317"/>
        <end position="382"/>
    </location>
</feature>
<protein>
    <submittedName>
        <fullName evidence="2">Uncharacterized protein</fullName>
    </submittedName>
</protein>
<feature type="compositionally biased region" description="Acidic residues" evidence="1">
    <location>
        <begin position="355"/>
        <end position="369"/>
    </location>
</feature>
<feature type="non-terminal residue" evidence="2">
    <location>
        <position position="1"/>
    </location>
</feature>
<name>A0ABN9UAG1_9DINO</name>
<keyword evidence="3" id="KW-1185">Reference proteome</keyword>
<comment type="caution">
    <text evidence="2">The sequence shown here is derived from an EMBL/GenBank/DDBJ whole genome shotgun (WGS) entry which is preliminary data.</text>
</comment>
<reference evidence="2" key="1">
    <citation type="submission" date="2023-10" db="EMBL/GenBank/DDBJ databases">
        <authorList>
            <person name="Chen Y."/>
            <person name="Shah S."/>
            <person name="Dougan E. K."/>
            <person name="Thang M."/>
            <person name="Chan C."/>
        </authorList>
    </citation>
    <scope>NUCLEOTIDE SEQUENCE [LARGE SCALE GENOMIC DNA]</scope>
</reference>
<evidence type="ECO:0000313" key="2">
    <source>
        <dbReference type="EMBL" id="CAK0855725.1"/>
    </source>
</evidence>